<dbReference type="SUPFAM" id="SSF118290">
    <property type="entry name" value="WRKY DNA-binding domain"/>
    <property type="match status" value="1"/>
</dbReference>
<comment type="similarity">
    <text evidence="6">Belongs to the WRKY group III family.</text>
</comment>
<keyword evidence="2" id="KW-0805">Transcription regulation</keyword>
<reference evidence="9" key="1">
    <citation type="submission" date="2020-02" db="EMBL/GenBank/DDBJ databases">
        <title>The WRKY gene family in ramie (Boehmeria nivea L. Gaud): 26 BnWRKY genes expression analyses and overexpression of BnWRKY23 increased drought stress tolerance in Arabidopsis thaliana.</title>
        <authorList>
            <person name="Bao Y."/>
            <person name="Dai L."/>
            <person name="Liao Y."/>
            <person name="Huang X."/>
            <person name="Liu L."/>
            <person name="Peng D."/>
            <person name="Wang B."/>
        </authorList>
    </citation>
    <scope>NUCLEOTIDE SEQUENCE</scope>
</reference>
<dbReference type="InterPro" id="IPR044810">
    <property type="entry name" value="WRKY_plant"/>
</dbReference>
<name>A0A7U0IK90_BOENI</name>
<evidence type="ECO:0000256" key="2">
    <source>
        <dbReference type="ARBA" id="ARBA00023015"/>
    </source>
</evidence>
<dbReference type="PANTHER" id="PTHR32096">
    <property type="entry name" value="WRKY TRANSCRIPTION FACTOR 30-RELATED-RELATED"/>
    <property type="match status" value="1"/>
</dbReference>
<evidence type="ECO:0000256" key="6">
    <source>
        <dbReference type="ARBA" id="ARBA00060850"/>
    </source>
</evidence>
<protein>
    <submittedName>
        <fullName evidence="9">WRKY transcription factor</fullName>
    </submittedName>
</protein>
<dbReference type="GO" id="GO:0042542">
    <property type="term" value="P:response to hydrogen peroxide"/>
    <property type="evidence" value="ECO:0007669"/>
    <property type="project" value="UniProtKB-ARBA"/>
</dbReference>
<gene>
    <name evidence="9" type="primary">WRKY8</name>
</gene>
<dbReference type="Gene3D" id="2.20.25.80">
    <property type="entry name" value="WRKY domain"/>
    <property type="match status" value="1"/>
</dbReference>
<feature type="region of interest" description="Disordered" evidence="7">
    <location>
        <begin position="66"/>
        <end position="93"/>
    </location>
</feature>
<feature type="domain" description="WRKY" evidence="8">
    <location>
        <begin position="117"/>
        <end position="180"/>
    </location>
</feature>
<accession>A0A7U0IK90</accession>
<dbReference type="GO" id="GO:0005634">
    <property type="term" value="C:nucleus"/>
    <property type="evidence" value="ECO:0007669"/>
    <property type="project" value="UniProtKB-SubCell"/>
</dbReference>
<dbReference type="GO" id="GO:0000976">
    <property type="term" value="F:transcription cis-regulatory region binding"/>
    <property type="evidence" value="ECO:0007669"/>
    <property type="project" value="TreeGrafter"/>
</dbReference>
<dbReference type="EMBL" id="MT123308">
    <property type="protein sequence ID" value="QQV37197.1"/>
    <property type="molecule type" value="mRNA"/>
</dbReference>
<dbReference type="GO" id="GO:0009751">
    <property type="term" value="P:response to salicylic acid"/>
    <property type="evidence" value="ECO:0007669"/>
    <property type="project" value="UniProtKB-ARBA"/>
</dbReference>
<dbReference type="InterPro" id="IPR003657">
    <property type="entry name" value="WRKY_dom"/>
</dbReference>
<dbReference type="GO" id="GO:0003700">
    <property type="term" value="F:DNA-binding transcription factor activity"/>
    <property type="evidence" value="ECO:0007669"/>
    <property type="project" value="InterPro"/>
</dbReference>
<dbReference type="Pfam" id="PF03106">
    <property type="entry name" value="WRKY"/>
    <property type="match status" value="1"/>
</dbReference>
<organism evidence="9">
    <name type="scientific">Boehmeria nivea</name>
    <name type="common">Chinese grass</name>
    <name type="synonym">Urtica nivea</name>
    <dbReference type="NCBI Taxonomy" id="83906"/>
    <lineage>
        <taxon>Eukaryota</taxon>
        <taxon>Viridiplantae</taxon>
        <taxon>Streptophyta</taxon>
        <taxon>Embryophyta</taxon>
        <taxon>Tracheophyta</taxon>
        <taxon>Spermatophyta</taxon>
        <taxon>Magnoliopsida</taxon>
        <taxon>eudicotyledons</taxon>
        <taxon>Gunneridae</taxon>
        <taxon>Pentapetalae</taxon>
        <taxon>rosids</taxon>
        <taxon>fabids</taxon>
        <taxon>Rosales</taxon>
        <taxon>Urticaceae</taxon>
        <taxon>Boehmeria</taxon>
    </lineage>
</organism>
<sequence length="357" mass="39983">MEKSMENFEQKTLIHELSQGKELAKKLMSHLHPSSSQETRDLLLEQILSSYEKVLSMLNHTKNMKESNSLESTHSLGHTTSPRSVISDQQSTPRDVFKKRKTMPRWTEQVKVCLGTGPEGPLDDGYNWRKYGQKDILGANHPRGYYRCTHRNSQGCLATKQVQKSDEDPSLFEVTYRGRHTCSRSSQLSNIASNPQSQVKQEKTVHNFPQQQEEKNQTQSQSALLNLKAGLGVKTEDLDTREDSMIFPPFSFPPTPIEPDTVDTPFLPDAAIVEGSLACGFSPRFLSPATSDSNYFAASPWHDFGTFGQCNSSESDHAEILSAPTSVTNSPIGDLDLTIDKLDFELSFPFDSPEFFA</sequence>
<dbReference type="PANTHER" id="PTHR32096:SF133">
    <property type="entry name" value="WRKY TRANSCRIPTION FACTOR 41-RELATED"/>
    <property type="match status" value="1"/>
</dbReference>
<evidence type="ECO:0000256" key="5">
    <source>
        <dbReference type="ARBA" id="ARBA00023242"/>
    </source>
</evidence>
<dbReference type="GO" id="GO:0010150">
    <property type="term" value="P:leaf senescence"/>
    <property type="evidence" value="ECO:0007669"/>
    <property type="project" value="UniProtKB-ARBA"/>
</dbReference>
<evidence type="ECO:0000256" key="4">
    <source>
        <dbReference type="ARBA" id="ARBA00023163"/>
    </source>
</evidence>
<keyword evidence="4" id="KW-0804">Transcription</keyword>
<feature type="region of interest" description="Disordered" evidence="7">
    <location>
        <begin position="183"/>
        <end position="218"/>
    </location>
</feature>
<dbReference type="SMART" id="SM00774">
    <property type="entry name" value="WRKY"/>
    <property type="match status" value="1"/>
</dbReference>
<evidence type="ECO:0000259" key="8">
    <source>
        <dbReference type="PROSITE" id="PS50811"/>
    </source>
</evidence>
<dbReference type="PROSITE" id="PS50811">
    <property type="entry name" value="WRKY"/>
    <property type="match status" value="1"/>
</dbReference>
<keyword evidence="3" id="KW-0238">DNA-binding</keyword>
<dbReference type="InterPro" id="IPR036576">
    <property type="entry name" value="WRKY_dom_sf"/>
</dbReference>
<comment type="subcellular location">
    <subcellularLocation>
        <location evidence="1">Nucleus</location>
    </subcellularLocation>
</comment>
<evidence type="ECO:0000256" key="7">
    <source>
        <dbReference type="SAM" id="MobiDB-lite"/>
    </source>
</evidence>
<evidence type="ECO:0000256" key="1">
    <source>
        <dbReference type="ARBA" id="ARBA00004123"/>
    </source>
</evidence>
<dbReference type="FunFam" id="2.20.25.80:FF:000009">
    <property type="entry name" value="WRKY transcription factor 53"/>
    <property type="match status" value="1"/>
</dbReference>
<dbReference type="GO" id="GO:0010193">
    <property type="term" value="P:response to ozone"/>
    <property type="evidence" value="ECO:0007669"/>
    <property type="project" value="UniProtKB-ARBA"/>
</dbReference>
<dbReference type="AlphaFoldDB" id="A0A7U0IK90"/>
<keyword evidence="5" id="KW-0539">Nucleus</keyword>
<proteinExistence type="evidence at transcript level"/>
<evidence type="ECO:0000256" key="3">
    <source>
        <dbReference type="ARBA" id="ARBA00023125"/>
    </source>
</evidence>
<evidence type="ECO:0000313" key="9">
    <source>
        <dbReference type="EMBL" id="QQV37197.1"/>
    </source>
</evidence>
<feature type="compositionally biased region" description="Polar residues" evidence="7">
    <location>
        <begin position="183"/>
        <end position="199"/>
    </location>
</feature>